<feature type="non-terminal residue" evidence="1">
    <location>
        <position position="1"/>
    </location>
</feature>
<proteinExistence type="predicted"/>
<protein>
    <submittedName>
        <fullName evidence="1">Uncharacterized protein</fullName>
    </submittedName>
</protein>
<organism evidence="1 2">
    <name type="scientific">Pogonophryne albipinna</name>
    <dbReference type="NCBI Taxonomy" id="1090488"/>
    <lineage>
        <taxon>Eukaryota</taxon>
        <taxon>Metazoa</taxon>
        <taxon>Chordata</taxon>
        <taxon>Craniata</taxon>
        <taxon>Vertebrata</taxon>
        <taxon>Euteleostomi</taxon>
        <taxon>Actinopterygii</taxon>
        <taxon>Neopterygii</taxon>
        <taxon>Teleostei</taxon>
        <taxon>Neoteleostei</taxon>
        <taxon>Acanthomorphata</taxon>
        <taxon>Eupercaria</taxon>
        <taxon>Perciformes</taxon>
        <taxon>Notothenioidei</taxon>
        <taxon>Pogonophryne</taxon>
    </lineage>
</organism>
<comment type="caution">
    <text evidence="1">The sequence shown here is derived from an EMBL/GenBank/DDBJ whole genome shotgun (WGS) entry which is preliminary data.</text>
</comment>
<evidence type="ECO:0000313" key="2">
    <source>
        <dbReference type="Proteomes" id="UP001219934"/>
    </source>
</evidence>
<gene>
    <name evidence="1" type="ORF">JOQ06_022697</name>
</gene>
<dbReference type="Proteomes" id="UP001219934">
    <property type="component" value="Unassembled WGS sequence"/>
</dbReference>
<keyword evidence="2" id="KW-1185">Reference proteome</keyword>
<dbReference type="AlphaFoldDB" id="A0AAD6AA99"/>
<feature type="non-terminal residue" evidence="1">
    <location>
        <position position="68"/>
    </location>
</feature>
<sequence>TVVKRPEFYSIVTRQAIVLAELCSSQALPEIWADLDCKESFLDRRRKKGLGTMSLRCGAKGIRELAQA</sequence>
<accession>A0AAD6AA99</accession>
<dbReference type="EMBL" id="JAPTMU010000143">
    <property type="protein sequence ID" value="KAJ4921107.1"/>
    <property type="molecule type" value="Genomic_DNA"/>
</dbReference>
<reference evidence="1" key="1">
    <citation type="submission" date="2022-11" db="EMBL/GenBank/DDBJ databases">
        <title>Chromosome-level genome of Pogonophryne albipinna.</title>
        <authorList>
            <person name="Jo E."/>
        </authorList>
    </citation>
    <scope>NUCLEOTIDE SEQUENCE</scope>
    <source>
        <strain evidence="1">SGF0006</strain>
        <tissue evidence="1">Muscle</tissue>
    </source>
</reference>
<name>A0AAD6AA99_9TELE</name>
<evidence type="ECO:0000313" key="1">
    <source>
        <dbReference type="EMBL" id="KAJ4921107.1"/>
    </source>
</evidence>